<evidence type="ECO:0000313" key="7">
    <source>
        <dbReference type="Proteomes" id="UP001597267"/>
    </source>
</evidence>
<evidence type="ECO:0000259" key="5">
    <source>
        <dbReference type="PROSITE" id="PS51387"/>
    </source>
</evidence>
<dbReference type="Gene3D" id="3.30.465.10">
    <property type="match status" value="1"/>
</dbReference>
<evidence type="ECO:0000256" key="2">
    <source>
        <dbReference type="ARBA" id="ARBA00022630"/>
    </source>
</evidence>
<organism evidence="6 7">
    <name type="scientific">Agrilactobacillus yilanensis</name>
    <dbReference type="NCBI Taxonomy" id="2485997"/>
    <lineage>
        <taxon>Bacteria</taxon>
        <taxon>Bacillati</taxon>
        <taxon>Bacillota</taxon>
        <taxon>Bacilli</taxon>
        <taxon>Lactobacillales</taxon>
        <taxon>Lactobacillaceae</taxon>
        <taxon>Agrilactobacillus</taxon>
    </lineage>
</organism>
<dbReference type="RefSeq" id="WP_125713271.1">
    <property type="nucleotide sequence ID" value="NZ_JBHTOP010000026.1"/>
</dbReference>
<dbReference type="Proteomes" id="UP001597267">
    <property type="component" value="Unassembled WGS sequence"/>
</dbReference>
<dbReference type="Gene3D" id="1.10.45.10">
    <property type="entry name" value="Vanillyl-alcohol Oxidase, Chain A, domain 4"/>
    <property type="match status" value="1"/>
</dbReference>
<reference evidence="7" key="1">
    <citation type="journal article" date="2019" name="Int. J. Syst. Evol. Microbiol.">
        <title>The Global Catalogue of Microorganisms (GCM) 10K type strain sequencing project: providing services to taxonomists for standard genome sequencing and annotation.</title>
        <authorList>
            <consortium name="The Broad Institute Genomics Platform"/>
            <consortium name="The Broad Institute Genome Sequencing Center for Infectious Disease"/>
            <person name="Wu L."/>
            <person name="Ma J."/>
        </authorList>
    </citation>
    <scope>NUCLEOTIDE SEQUENCE [LARGE SCALE GENOMIC DNA]</scope>
    <source>
        <strain evidence="7">CCM 8896</strain>
    </source>
</reference>
<evidence type="ECO:0000313" key="6">
    <source>
        <dbReference type="EMBL" id="MFD1672704.1"/>
    </source>
</evidence>
<dbReference type="InterPro" id="IPR016164">
    <property type="entry name" value="FAD-linked_Oxase-like_C"/>
</dbReference>
<dbReference type="InterPro" id="IPR004113">
    <property type="entry name" value="FAD-bd_oxidored_4_C"/>
</dbReference>
<dbReference type="Pfam" id="PF02913">
    <property type="entry name" value="FAD-oxidase_C"/>
    <property type="match status" value="1"/>
</dbReference>
<dbReference type="InterPro" id="IPR016169">
    <property type="entry name" value="FAD-bd_PCMH_sub2"/>
</dbReference>
<dbReference type="PANTHER" id="PTHR42934:SF2">
    <property type="entry name" value="GLYCOLATE OXIDASE SUBUNIT GLCD"/>
    <property type="match status" value="1"/>
</dbReference>
<comment type="cofactor">
    <cofactor evidence="1">
        <name>FAD</name>
        <dbReference type="ChEBI" id="CHEBI:57692"/>
    </cofactor>
</comment>
<accession>A0ABW4J8L6</accession>
<dbReference type="Pfam" id="PF01565">
    <property type="entry name" value="FAD_binding_4"/>
    <property type="match status" value="1"/>
</dbReference>
<sequence>MLKESVIEAIKQIVGSENVQLEETDLYAYGYDASPEFYHLPEMVVAPGSKEEIIQILAICRTNHIAIVARGSGSNLSGGTVPVEGGLVMLFTRMNKILEFDKQNLTLTVEPGVITKAINQHIAASGLFFPPDPGSMQISTIGGNISENSGGLRALKYGVIKDYILGLEVVLSNGDVLQTGGKLTKDVAGLDLTQLMVGSEGTLGIITKAILKLMPVPETNKTMIATYRSMEAAAQSVSDIIAAKITPATMEFLDQVTIKAVEDFAHVGLPTDAAAMLLIQQDGHPREIDEDIKTMAKVCRDGDAIDVQVAKDEAEGAKLMAARRTALSALARVKPTTILEDATVPRSEIAALVKFVNETAKKYNLYIGTFGHAGDGNMHPTCLTDLRDEDEIKRVHLAFDEIYQKTIELGGTVTGEHGVGLAKLPYLPWKLGRAGMRADQAIKKALDPDNILNPQKLYGEEVMNHD</sequence>
<evidence type="ECO:0000256" key="4">
    <source>
        <dbReference type="ARBA" id="ARBA00023002"/>
    </source>
</evidence>
<keyword evidence="7" id="KW-1185">Reference proteome</keyword>
<protein>
    <submittedName>
        <fullName evidence="6">FAD-linked oxidase C-terminal domain-containing protein</fullName>
    </submittedName>
</protein>
<keyword evidence="2" id="KW-0285">Flavoprotein</keyword>
<keyword evidence="3" id="KW-0274">FAD</keyword>
<dbReference type="PANTHER" id="PTHR42934">
    <property type="entry name" value="GLYCOLATE OXIDASE SUBUNIT GLCD"/>
    <property type="match status" value="1"/>
</dbReference>
<dbReference type="SUPFAM" id="SSF56176">
    <property type="entry name" value="FAD-binding/transporter-associated domain-like"/>
    <property type="match status" value="1"/>
</dbReference>
<comment type="caution">
    <text evidence="6">The sequence shown here is derived from an EMBL/GenBank/DDBJ whole genome shotgun (WGS) entry which is preliminary data.</text>
</comment>
<proteinExistence type="predicted"/>
<dbReference type="Gene3D" id="3.30.70.2740">
    <property type="match status" value="1"/>
</dbReference>
<keyword evidence="4" id="KW-0560">Oxidoreductase</keyword>
<dbReference type="InterPro" id="IPR006094">
    <property type="entry name" value="Oxid_FAD_bind_N"/>
</dbReference>
<evidence type="ECO:0000256" key="3">
    <source>
        <dbReference type="ARBA" id="ARBA00022827"/>
    </source>
</evidence>
<dbReference type="InterPro" id="IPR016171">
    <property type="entry name" value="Vanillyl_alc_oxidase_C-sub2"/>
</dbReference>
<dbReference type="EMBL" id="JBHTOP010000026">
    <property type="protein sequence ID" value="MFD1672704.1"/>
    <property type="molecule type" value="Genomic_DNA"/>
</dbReference>
<dbReference type="PROSITE" id="PS51387">
    <property type="entry name" value="FAD_PCMH"/>
    <property type="match status" value="1"/>
</dbReference>
<dbReference type="SUPFAM" id="SSF55103">
    <property type="entry name" value="FAD-linked oxidases, C-terminal domain"/>
    <property type="match status" value="1"/>
</dbReference>
<dbReference type="InterPro" id="IPR051914">
    <property type="entry name" value="FAD-linked_OxidoTrans_Type4"/>
</dbReference>
<evidence type="ECO:0000256" key="1">
    <source>
        <dbReference type="ARBA" id="ARBA00001974"/>
    </source>
</evidence>
<gene>
    <name evidence="6" type="ORF">ACFQ5M_11380</name>
</gene>
<feature type="domain" description="FAD-binding PCMH-type" evidence="5">
    <location>
        <begin position="37"/>
        <end position="216"/>
    </location>
</feature>
<name>A0ABW4J8L6_9LACO</name>
<dbReference type="InterPro" id="IPR036318">
    <property type="entry name" value="FAD-bd_PCMH-like_sf"/>
</dbReference>
<dbReference type="InterPro" id="IPR016166">
    <property type="entry name" value="FAD-bd_PCMH"/>
</dbReference>